<dbReference type="PANTHER" id="PTHR43881:SF1">
    <property type="entry name" value="GAMMA-GLUTAMYLTRANSPEPTIDASE (AFU_ORTHOLOGUE AFUA_4G13580)"/>
    <property type="match status" value="1"/>
</dbReference>
<dbReference type="RefSeq" id="WP_244727136.1">
    <property type="nucleotide sequence ID" value="NZ_CP095045.1"/>
</dbReference>
<protein>
    <submittedName>
        <fullName evidence="1">Gamma-glutamyltransferase</fullName>
        <ecNumber evidence="1">2.3.2.2</ecNumber>
    </submittedName>
</protein>
<name>A0ABY4FJJ5_9MICO</name>
<gene>
    <name evidence="1" type="ORF">MUN78_13695</name>
</gene>
<dbReference type="SUPFAM" id="SSF56235">
    <property type="entry name" value="N-terminal nucleophile aminohydrolases (Ntn hydrolases)"/>
    <property type="match status" value="1"/>
</dbReference>
<evidence type="ECO:0000313" key="2">
    <source>
        <dbReference type="Proteomes" id="UP000831786"/>
    </source>
</evidence>
<dbReference type="InterPro" id="IPR052896">
    <property type="entry name" value="GGT-like_enzyme"/>
</dbReference>
<dbReference type="InterPro" id="IPR029055">
    <property type="entry name" value="Ntn_hydrolases_N"/>
</dbReference>
<evidence type="ECO:0000313" key="1">
    <source>
        <dbReference type="EMBL" id="UOQ56713.1"/>
    </source>
</evidence>
<sequence length="520" mass="52762">MSPAARPRGAISTSHHLATEAGAAALRAGGNAVDAALAAAATLCVVYPNNVALGGDLVAIVRNPRGEIRFLNATGPAPAGQSLAALRTKHGDALPLRGIDTVTVPGGVCGWNSLHGYGATRPWAAHFDDAIRHAEAGFPNSRSVAAALVEDRDSLSRDPGAREVFYPDGAPLAEGARLVQPALARTLRRLAAGGSAEFYEGETAERWIAGLQALGSKITRQDALDYSASWGEALEGEFGGVRVLTGPPNTSGFMLLRALDAVSGADGGPGIEDPLGAGAGALARAFFASNLVRAAALADPAAGGATGAELVAMAAPDRPIAGDAKASGDTVGLSAVSADGWAVSLINSVYWGFGAHILEPATGIVFQNRGTSFSLDPASPNAFAPGKRPRHTLMPVLVLRGEELAWVPATMGGAAQPQVHAQLLLRSLAGADPHEATHAPRWMVDELPGASPGGRATVTAEADVPEAVRDAIAAAGFAVSVVPPRTEDLGHANLIRVDDDGYAAASDPRSDGSAIVVGTG</sequence>
<organism evidence="1 2">
    <name type="scientific">Leucobacter allii</name>
    <dbReference type="NCBI Taxonomy" id="2932247"/>
    <lineage>
        <taxon>Bacteria</taxon>
        <taxon>Bacillati</taxon>
        <taxon>Actinomycetota</taxon>
        <taxon>Actinomycetes</taxon>
        <taxon>Micrococcales</taxon>
        <taxon>Microbacteriaceae</taxon>
        <taxon>Leucobacter</taxon>
    </lineage>
</organism>
<keyword evidence="1" id="KW-0808">Transferase</keyword>
<keyword evidence="2" id="KW-1185">Reference proteome</keyword>
<keyword evidence="1" id="KW-0012">Acyltransferase</keyword>
<accession>A0ABY4FJJ5</accession>
<dbReference type="GO" id="GO:0103068">
    <property type="term" value="F:leukotriene C4 gamma-glutamyl transferase activity"/>
    <property type="evidence" value="ECO:0007669"/>
    <property type="project" value="UniProtKB-EC"/>
</dbReference>
<dbReference type="Proteomes" id="UP000831786">
    <property type="component" value="Chromosome"/>
</dbReference>
<dbReference type="Pfam" id="PF01019">
    <property type="entry name" value="G_glu_transpept"/>
    <property type="match status" value="1"/>
</dbReference>
<dbReference type="EMBL" id="CP095045">
    <property type="protein sequence ID" value="UOQ56713.1"/>
    <property type="molecule type" value="Genomic_DNA"/>
</dbReference>
<dbReference type="Gene3D" id="3.60.20.40">
    <property type="match status" value="1"/>
</dbReference>
<proteinExistence type="predicted"/>
<dbReference type="EC" id="2.3.2.2" evidence="1"/>
<dbReference type="InterPro" id="IPR043137">
    <property type="entry name" value="GGT_ssub_C"/>
</dbReference>
<reference evidence="1 2" key="1">
    <citation type="submission" date="2022-04" db="EMBL/GenBank/DDBJ databases">
        <title>Leucobacter sp. isolated from rhizosphere of garlic.</title>
        <authorList>
            <person name="Won M."/>
            <person name="Lee C.-M."/>
            <person name="Woen H.-Y."/>
            <person name="Kwon S.-W."/>
        </authorList>
    </citation>
    <scope>NUCLEOTIDE SEQUENCE [LARGE SCALE GENOMIC DNA]</scope>
    <source>
        <strain evidence="1 2">H21R-40</strain>
    </source>
</reference>
<dbReference type="PRINTS" id="PR01210">
    <property type="entry name" value="GGTRANSPTASE"/>
</dbReference>
<dbReference type="PANTHER" id="PTHR43881">
    <property type="entry name" value="GAMMA-GLUTAMYLTRANSPEPTIDASE (AFU_ORTHOLOGUE AFUA_4G13580)"/>
    <property type="match status" value="1"/>
</dbReference>